<dbReference type="PROSITE" id="PS51819">
    <property type="entry name" value="VOC"/>
    <property type="match status" value="1"/>
</dbReference>
<dbReference type="Proteomes" id="UP000029914">
    <property type="component" value="Chromosome"/>
</dbReference>
<dbReference type="Pfam" id="PF18029">
    <property type="entry name" value="Glyoxalase_6"/>
    <property type="match status" value="1"/>
</dbReference>
<evidence type="ECO:0000313" key="2">
    <source>
        <dbReference type="EMBL" id="AIT62152.1"/>
    </source>
</evidence>
<dbReference type="AlphaFoldDB" id="A0A097IJ33"/>
<dbReference type="InterPro" id="IPR037523">
    <property type="entry name" value="VOC_core"/>
</dbReference>
<dbReference type="EMBL" id="CP006764">
    <property type="protein sequence ID" value="AIT62152.1"/>
    <property type="molecule type" value="Genomic_DNA"/>
</dbReference>
<gene>
    <name evidence="2" type="ORF">CDOO_01325</name>
</gene>
<dbReference type="InterPro" id="IPR052164">
    <property type="entry name" value="Anthracycline_SecMetBiosynth"/>
</dbReference>
<dbReference type="OrthoDB" id="9793039at2"/>
<dbReference type="eggNOG" id="COG3324">
    <property type="taxonomic scope" value="Bacteria"/>
</dbReference>
<dbReference type="InterPro" id="IPR041581">
    <property type="entry name" value="Glyoxalase_6"/>
</dbReference>
<reference evidence="2 3" key="1">
    <citation type="submission" date="2013-09" db="EMBL/GenBank/DDBJ databases">
        <title>Complete genome sequence of Corynebacterium doosanense CAU 212(T) (=DSM 45436(T)), isolated from activated sludge.</title>
        <authorList>
            <person name="Schaffert L."/>
            <person name="Albersmeier A."/>
            <person name="Kalinowski J."/>
            <person name="Ruckert C."/>
        </authorList>
    </citation>
    <scope>NUCLEOTIDE SEQUENCE [LARGE SCALE GENOMIC DNA]</scope>
    <source>
        <strain evidence="2 3">CAU 212</strain>
    </source>
</reference>
<dbReference type="SUPFAM" id="SSF54593">
    <property type="entry name" value="Glyoxalase/Bleomycin resistance protein/Dihydroxybiphenyl dioxygenase"/>
    <property type="match status" value="2"/>
</dbReference>
<name>A0A097IJ33_9CORY</name>
<dbReference type="Gene3D" id="3.10.180.10">
    <property type="entry name" value="2,3-Dihydroxybiphenyl 1,2-Dioxygenase, domain 1"/>
    <property type="match status" value="2"/>
</dbReference>
<dbReference type="RefSeq" id="WP_018021580.1">
    <property type="nucleotide sequence ID" value="NZ_AQUX01000002.1"/>
</dbReference>
<feature type="domain" description="VOC" evidence="1">
    <location>
        <begin position="2"/>
        <end position="120"/>
    </location>
</feature>
<dbReference type="HOGENOM" id="CLU_1347002_0_0_11"/>
<protein>
    <recommendedName>
        <fullName evidence="1">VOC domain-containing protein</fullName>
    </recommendedName>
</protein>
<dbReference type="PANTHER" id="PTHR33993:SF14">
    <property type="entry name" value="GB|AAF24581.1"/>
    <property type="match status" value="1"/>
</dbReference>
<dbReference type="KEGG" id="cdo:CDOO_01325"/>
<dbReference type="Pfam" id="PF00903">
    <property type="entry name" value="Glyoxalase"/>
    <property type="match status" value="1"/>
</dbReference>
<accession>A0A097IJ33</accession>
<keyword evidence="3" id="KW-1185">Reference proteome</keyword>
<evidence type="ECO:0000313" key="3">
    <source>
        <dbReference type="Proteomes" id="UP000029914"/>
    </source>
</evidence>
<dbReference type="InterPro" id="IPR029068">
    <property type="entry name" value="Glyas_Bleomycin-R_OHBP_Dase"/>
</dbReference>
<organism evidence="2 3">
    <name type="scientific">Corynebacterium doosanense CAU 212 = DSM 45436</name>
    <dbReference type="NCBI Taxonomy" id="558173"/>
    <lineage>
        <taxon>Bacteria</taxon>
        <taxon>Bacillati</taxon>
        <taxon>Actinomycetota</taxon>
        <taxon>Actinomycetes</taxon>
        <taxon>Mycobacteriales</taxon>
        <taxon>Corynebacteriaceae</taxon>
        <taxon>Corynebacterium</taxon>
    </lineage>
</organism>
<evidence type="ECO:0000259" key="1">
    <source>
        <dbReference type="PROSITE" id="PS51819"/>
    </source>
</evidence>
<dbReference type="PANTHER" id="PTHR33993">
    <property type="entry name" value="GLYOXALASE-RELATED"/>
    <property type="match status" value="1"/>
</dbReference>
<sequence>MKPFWIDLATHDLAGAVAFYREVFGWELIDGEIAELDGRPVAAFMDTVDESGEALAPTAWGVSLEVADLEKTAAKVEAAGGSVEFGPVDDSLHCLDATGAYVVFTAPGDFAGTAAEVRSELLARDYVGAQDFYSRVLGSGTAGVRDARGLPIEAGSTWRVCFVVPSVDEAVERVRAAGGTVVSVDPDRAEVADPQGAAFVLLT</sequence>
<proteinExistence type="predicted"/>
<dbReference type="STRING" id="558173.CDOO_01325"/>
<dbReference type="InterPro" id="IPR004360">
    <property type="entry name" value="Glyas_Fos-R_dOase_dom"/>
</dbReference>